<organism evidence="2 3">
    <name type="scientific">Aphis craccivora</name>
    <name type="common">Cowpea aphid</name>
    <dbReference type="NCBI Taxonomy" id="307492"/>
    <lineage>
        <taxon>Eukaryota</taxon>
        <taxon>Metazoa</taxon>
        <taxon>Ecdysozoa</taxon>
        <taxon>Arthropoda</taxon>
        <taxon>Hexapoda</taxon>
        <taxon>Insecta</taxon>
        <taxon>Pterygota</taxon>
        <taxon>Neoptera</taxon>
        <taxon>Paraneoptera</taxon>
        <taxon>Hemiptera</taxon>
        <taxon>Sternorrhyncha</taxon>
        <taxon>Aphidomorpha</taxon>
        <taxon>Aphidoidea</taxon>
        <taxon>Aphididae</taxon>
        <taxon>Aphidini</taxon>
        <taxon>Aphis</taxon>
        <taxon>Aphis</taxon>
    </lineage>
</organism>
<feature type="signal peptide" evidence="1">
    <location>
        <begin position="1"/>
        <end position="21"/>
    </location>
</feature>
<proteinExistence type="predicted"/>
<evidence type="ECO:0000313" key="3">
    <source>
        <dbReference type="Proteomes" id="UP000478052"/>
    </source>
</evidence>
<reference evidence="2 3" key="1">
    <citation type="submission" date="2019-08" db="EMBL/GenBank/DDBJ databases">
        <title>Whole genome of Aphis craccivora.</title>
        <authorList>
            <person name="Voronova N.V."/>
            <person name="Shulinski R.S."/>
            <person name="Bandarenka Y.V."/>
            <person name="Zhorov D.G."/>
            <person name="Warner D."/>
        </authorList>
    </citation>
    <scope>NUCLEOTIDE SEQUENCE [LARGE SCALE GENOMIC DNA]</scope>
    <source>
        <strain evidence="2">180601</strain>
        <tissue evidence="2">Whole Body</tissue>
    </source>
</reference>
<protein>
    <submittedName>
        <fullName evidence="2">Neuroblastoma-amplified sequence-like</fullName>
    </submittedName>
</protein>
<dbReference type="EMBL" id="VUJU01003716">
    <property type="protein sequence ID" value="KAF0756948.1"/>
    <property type="molecule type" value="Genomic_DNA"/>
</dbReference>
<dbReference type="Proteomes" id="UP000478052">
    <property type="component" value="Unassembled WGS sequence"/>
</dbReference>
<feature type="chain" id="PRO_5026093904" evidence="1">
    <location>
        <begin position="22"/>
        <end position="237"/>
    </location>
</feature>
<evidence type="ECO:0000256" key="1">
    <source>
        <dbReference type="SAM" id="SignalP"/>
    </source>
</evidence>
<comment type="caution">
    <text evidence="2">The sequence shown here is derived from an EMBL/GenBank/DDBJ whole genome shotgun (WGS) entry which is preliminary data.</text>
</comment>
<accession>A0A6G0YJM7</accession>
<dbReference type="OrthoDB" id="445826at2759"/>
<sequence>MICTKFVILIIQSSLIRLTLPNFLANNCLSAVNDWCYNNNLQLNLSKSKYIVFNITSSSSFINTDFSLCVNSYNCNYLNNHCMCLPLDRVYCIKYLEINFDHRLKFNDHIFYVNNLLRKLLYKFRLLKNTLDIKTLRVIYLALAQSVFSYGISIWGCTYSTHINVIFSTVNLLIKIILGKPKLYPTSSIYSKLKVRTIIQVYERASLLYMYKSISTFTLYCYSTRIKNNCNLIVLQV</sequence>
<evidence type="ECO:0000313" key="2">
    <source>
        <dbReference type="EMBL" id="KAF0756948.1"/>
    </source>
</evidence>
<keyword evidence="3" id="KW-1185">Reference proteome</keyword>
<dbReference type="AlphaFoldDB" id="A0A6G0YJM7"/>
<gene>
    <name evidence="2" type="ORF">FWK35_00011222</name>
</gene>
<keyword evidence="1" id="KW-0732">Signal</keyword>
<name>A0A6G0YJM7_APHCR</name>